<dbReference type="InterPro" id="IPR006626">
    <property type="entry name" value="PbH1"/>
</dbReference>
<feature type="signal peptide" evidence="1">
    <location>
        <begin position="1"/>
        <end position="20"/>
    </location>
</feature>
<evidence type="ECO:0000313" key="2">
    <source>
        <dbReference type="EMBL" id="GGI52666.1"/>
    </source>
</evidence>
<protein>
    <recommendedName>
        <fullName evidence="4">Right handed beta helix domain-containing protein</fullName>
    </recommendedName>
</protein>
<name>A0A917JCE6_9SPHI</name>
<dbReference type="InterPro" id="IPR039513">
    <property type="entry name" value="PL-6"/>
</dbReference>
<gene>
    <name evidence="2" type="ORF">GCM10011425_38780</name>
</gene>
<dbReference type="EMBL" id="BMDO01000015">
    <property type="protein sequence ID" value="GGI52666.1"/>
    <property type="molecule type" value="Genomic_DNA"/>
</dbReference>
<dbReference type="SUPFAM" id="SSF51126">
    <property type="entry name" value="Pectin lyase-like"/>
    <property type="match status" value="1"/>
</dbReference>
<dbReference type="Gene3D" id="2.160.20.10">
    <property type="entry name" value="Single-stranded right-handed beta-helix, Pectin lyase-like"/>
    <property type="match status" value="1"/>
</dbReference>
<feature type="chain" id="PRO_5037563008" description="Right handed beta helix domain-containing protein" evidence="1">
    <location>
        <begin position="21"/>
        <end position="392"/>
    </location>
</feature>
<dbReference type="RefSeq" id="WP_188418771.1">
    <property type="nucleotide sequence ID" value="NZ_BMDO01000015.1"/>
</dbReference>
<evidence type="ECO:0000313" key="3">
    <source>
        <dbReference type="Proteomes" id="UP000662074"/>
    </source>
</evidence>
<dbReference type="InterPro" id="IPR011050">
    <property type="entry name" value="Pectin_lyase_fold/virulence"/>
</dbReference>
<evidence type="ECO:0000256" key="1">
    <source>
        <dbReference type="SAM" id="SignalP"/>
    </source>
</evidence>
<reference evidence="2" key="2">
    <citation type="submission" date="2020-09" db="EMBL/GenBank/DDBJ databases">
        <authorList>
            <person name="Sun Q."/>
            <person name="Sedlacek I."/>
        </authorList>
    </citation>
    <scope>NUCLEOTIDE SEQUENCE</scope>
    <source>
        <strain evidence="2">CCM 8711</strain>
    </source>
</reference>
<dbReference type="AlphaFoldDB" id="A0A917JCE6"/>
<keyword evidence="3" id="KW-1185">Reference proteome</keyword>
<comment type="caution">
    <text evidence="2">The sequence shown here is derived from an EMBL/GenBank/DDBJ whole genome shotgun (WGS) entry which is preliminary data.</text>
</comment>
<evidence type="ECO:0008006" key="4">
    <source>
        <dbReference type="Google" id="ProtNLM"/>
    </source>
</evidence>
<organism evidence="2 3">
    <name type="scientific">Mucilaginibacter galii</name>
    <dbReference type="NCBI Taxonomy" id="2005073"/>
    <lineage>
        <taxon>Bacteria</taxon>
        <taxon>Pseudomonadati</taxon>
        <taxon>Bacteroidota</taxon>
        <taxon>Sphingobacteriia</taxon>
        <taxon>Sphingobacteriales</taxon>
        <taxon>Sphingobacteriaceae</taxon>
        <taxon>Mucilaginibacter</taxon>
    </lineage>
</organism>
<dbReference type="Proteomes" id="UP000662074">
    <property type="component" value="Unassembled WGS sequence"/>
</dbReference>
<proteinExistence type="predicted"/>
<reference evidence="2" key="1">
    <citation type="journal article" date="2014" name="Int. J. Syst. Evol. Microbiol.">
        <title>Complete genome sequence of Corynebacterium casei LMG S-19264T (=DSM 44701T), isolated from a smear-ripened cheese.</title>
        <authorList>
            <consortium name="US DOE Joint Genome Institute (JGI-PGF)"/>
            <person name="Walter F."/>
            <person name="Albersmeier A."/>
            <person name="Kalinowski J."/>
            <person name="Ruckert C."/>
        </authorList>
    </citation>
    <scope>NUCLEOTIDE SEQUENCE</scope>
    <source>
        <strain evidence="2">CCM 8711</strain>
    </source>
</reference>
<accession>A0A917JCE6</accession>
<dbReference type="Pfam" id="PF14592">
    <property type="entry name" value="Chondroitinas_B"/>
    <property type="match status" value="1"/>
</dbReference>
<dbReference type="InterPro" id="IPR012334">
    <property type="entry name" value="Pectin_lyas_fold"/>
</dbReference>
<keyword evidence="1" id="KW-0732">Signal</keyword>
<sequence length="392" mass="43003">MKRKLTGMLMLLLFAQVSFAKSYLIHNEQEFKAANDNARPGDVIRIANGTYAPWAVTLSASGTKTQPVTLTAETVGKVIFTGDVKQTLIKVTGNYAVINGINFTGCKLLKEDGKTGLLINLDNTQYSKITNCYFEKNRGTVQFMGLVIVSGTGQHNQIAHCTFNGNIDELDIQVKITKTADCPLYTLINNNVFQNKEKVSWKVFNGGECVQVGQDPVLLGTRSPKTTVRNNQFTRCNGEGEVISNKSSDNKYIKNVFENCDGELVMRGGHDCLIDSNTIKGGDSGIRINGTGHTVTNNTISDVKTAIRLMYGMAKGKNEVGFYIAPNGCLIQNNTISNATTGILVGDNKNQDWTGKFDTTRYPSRVMQDVPPTNNKFDNNKFTGVTNSIVYQ</sequence>
<dbReference type="SMART" id="SM00710">
    <property type="entry name" value="PbH1"/>
    <property type="match status" value="5"/>
</dbReference>